<dbReference type="PANTHER" id="PTHR43214">
    <property type="entry name" value="TWO-COMPONENT RESPONSE REGULATOR"/>
    <property type="match status" value="1"/>
</dbReference>
<dbReference type="InterPro" id="IPR000792">
    <property type="entry name" value="Tscrpt_reg_LuxR_C"/>
</dbReference>
<accession>F2IGH3</accession>
<keyword evidence="1 3" id="KW-0597">Phosphoprotein</keyword>
<dbReference type="InterPro" id="IPR016032">
    <property type="entry name" value="Sig_transdc_resp-reg_C-effctor"/>
</dbReference>
<reference evidence="7" key="2">
    <citation type="submission" date="2011-02" db="EMBL/GenBank/DDBJ databases">
        <title>The complete genome of Fluviicola taffensis DSM 16823.</title>
        <authorList>
            <consortium name="US DOE Joint Genome Institute (JGI-PGF)"/>
            <person name="Lucas S."/>
            <person name="Copeland A."/>
            <person name="Lapidus A."/>
            <person name="Bruce D."/>
            <person name="Goodwin L."/>
            <person name="Pitluck S."/>
            <person name="Kyrpides N."/>
            <person name="Mavromatis K."/>
            <person name="Ivanova N."/>
            <person name="Mikhailova N."/>
            <person name="Pagani I."/>
            <person name="Chertkov O."/>
            <person name="Detter J.C."/>
            <person name="Han C."/>
            <person name="Tapia R."/>
            <person name="Land M."/>
            <person name="Hauser L."/>
            <person name="Markowitz V."/>
            <person name="Cheng J.-F."/>
            <person name="Hugenholtz P."/>
            <person name="Woyke T."/>
            <person name="Wu D."/>
            <person name="Tindall B."/>
            <person name="Pomrenke H.G."/>
            <person name="Brambilla E."/>
            <person name="Klenk H.-P."/>
            <person name="Eisen J.A."/>
        </authorList>
    </citation>
    <scope>NUCLEOTIDE SEQUENCE [LARGE SCALE GENOMIC DNA]</scope>
    <source>
        <strain evidence="7">DSM 16823 / RW262 / RW262</strain>
    </source>
</reference>
<dbReference type="AlphaFoldDB" id="F2IGH3"/>
<dbReference type="eggNOG" id="COG2197">
    <property type="taxonomic scope" value="Bacteria"/>
</dbReference>
<dbReference type="PROSITE" id="PS50043">
    <property type="entry name" value="HTH_LUXR_2"/>
    <property type="match status" value="1"/>
</dbReference>
<dbReference type="CDD" id="cd17535">
    <property type="entry name" value="REC_NarL-like"/>
    <property type="match status" value="1"/>
</dbReference>
<dbReference type="InterPro" id="IPR001789">
    <property type="entry name" value="Sig_transdc_resp-reg_receiver"/>
</dbReference>
<dbReference type="GO" id="GO:0000160">
    <property type="term" value="P:phosphorelay signal transduction system"/>
    <property type="evidence" value="ECO:0007669"/>
    <property type="project" value="InterPro"/>
</dbReference>
<reference evidence="6 7" key="1">
    <citation type="journal article" date="2011" name="Stand. Genomic Sci.">
        <title>Complete genome sequence of the gliding freshwater bacterium Fluviicola taffensis type strain (RW262).</title>
        <authorList>
            <person name="Woyke T."/>
            <person name="Chertkov O."/>
            <person name="Lapidus A."/>
            <person name="Nolan M."/>
            <person name="Lucas S."/>
            <person name="Del Rio T.G."/>
            <person name="Tice H."/>
            <person name="Cheng J.F."/>
            <person name="Tapia R."/>
            <person name="Han C."/>
            <person name="Goodwin L."/>
            <person name="Pitluck S."/>
            <person name="Liolios K."/>
            <person name="Pagani I."/>
            <person name="Ivanova N."/>
            <person name="Huntemann M."/>
            <person name="Mavromatis K."/>
            <person name="Mikhailova N."/>
            <person name="Pati A."/>
            <person name="Chen A."/>
            <person name="Palaniappan K."/>
            <person name="Land M."/>
            <person name="Hauser L."/>
            <person name="Brambilla E.M."/>
            <person name="Rohde M."/>
            <person name="Mwirichia R."/>
            <person name="Sikorski J."/>
            <person name="Tindall B.J."/>
            <person name="Goker M."/>
            <person name="Bristow J."/>
            <person name="Eisen J.A."/>
            <person name="Markowitz V."/>
            <person name="Hugenholtz P."/>
            <person name="Klenk H.P."/>
            <person name="Kyrpides N.C."/>
        </authorList>
    </citation>
    <scope>NUCLEOTIDE SEQUENCE [LARGE SCALE GENOMIC DNA]</scope>
    <source>
        <strain evidence="7">DSM 16823 / RW262 / RW262</strain>
    </source>
</reference>
<dbReference type="GO" id="GO:0006355">
    <property type="term" value="P:regulation of DNA-templated transcription"/>
    <property type="evidence" value="ECO:0007669"/>
    <property type="project" value="InterPro"/>
</dbReference>
<sequence>MNSTIRIAIADDHTLFRKSLSDALTYEFNLDVVFGASNGAELIYNLATNPVDVILLDLRMPVMSGFEALKIIRDKYPLIKVIIVSMHDSLPFVEESFERGANAHLSKDCDIEDLLDAIRMTHNYGYYFTNDFPKEMINKIINKKSAPPVLDDFIISEREKEIIRQICLEKGSKEISEELQIAERTVQNHRYKISKKIGTSSSVGFLVYALLNGIATITADGKVVFE</sequence>
<name>F2IGH3_FLUTR</name>
<dbReference type="InterPro" id="IPR058245">
    <property type="entry name" value="NreC/VraR/RcsB-like_REC"/>
</dbReference>
<dbReference type="KEGG" id="fte:Fluta_0574"/>
<proteinExistence type="predicted"/>
<keyword evidence="7" id="KW-1185">Reference proteome</keyword>
<dbReference type="Gene3D" id="3.40.50.2300">
    <property type="match status" value="1"/>
</dbReference>
<dbReference type="SMART" id="SM00448">
    <property type="entry name" value="REC"/>
    <property type="match status" value="1"/>
</dbReference>
<dbReference type="PRINTS" id="PR00038">
    <property type="entry name" value="HTHLUXR"/>
</dbReference>
<dbReference type="SMART" id="SM00421">
    <property type="entry name" value="HTH_LUXR"/>
    <property type="match status" value="1"/>
</dbReference>
<gene>
    <name evidence="6" type="ordered locus">Fluta_0574</name>
</gene>
<feature type="domain" description="Response regulatory" evidence="5">
    <location>
        <begin position="6"/>
        <end position="122"/>
    </location>
</feature>
<evidence type="ECO:0000259" key="4">
    <source>
        <dbReference type="PROSITE" id="PS50043"/>
    </source>
</evidence>
<dbReference type="PROSITE" id="PS50110">
    <property type="entry name" value="RESPONSE_REGULATORY"/>
    <property type="match status" value="1"/>
</dbReference>
<evidence type="ECO:0000256" key="2">
    <source>
        <dbReference type="ARBA" id="ARBA00023125"/>
    </source>
</evidence>
<dbReference type="Pfam" id="PF00072">
    <property type="entry name" value="Response_reg"/>
    <property type="match status" value="1"/>
</dbReference>
<evidence type="ECO:0000259" key="5">
    <source>
        <dbReference type="PROSITE" id="PS50110"/>
    </source>
</evidence>
<dbReference type="PANTHER" id="PTHR43214:SF43">
    <property type="entry name" value="TWO-COMPONENT RESPONSE REGULATOR"/>
    <property type="match status" value="1"/>
</dbReference>
<dbReference type="Proteomes" id="UP000007463">
    <property type="component" value="Chromosome"/>
</dbReference>
<dbReference type="SUPFAM" id="SSF46894">
    <property type="entry name" value="C-terminal effector domain of the bipartite response regulators"/>
    <property type="match status" value="1"/>
</dbReference>
<keyword evidence="2" id="KW-0238">DNA-binding</keyword>
<evidence type="ECO:0000313" key="7">
    <source>
        <dbReference type="Proteomes" id="UP000007463"/>
    </source>
</evidence>
<evidence type="ECO:0000256" key="1">
    <source>
        <dbReference type="ARBA" id="ARBA00022553"/>
    </source>
</evidence>
<dbReference type="GO" id="GO:0003677">
    <property type="term" value="F:DNA binding"/>
    <property type="evidence" value="ECO:0007669"/>
    <property type="project" value="UniProtKB-KW"/>
</dbReference>
<dbReference type="OrthoDB" id="9797341at2"/>
<protein>
    <submittedName>
        <fullName evidence="6">Two component transcriptional regulator, LuxR family</fullName>
    </submittedName>
</protein>
<dbReference type="RefSeq" id="WP_013685352.1">
    <property type="nucleotide sequence ID" value="NC_015321.1"/>
</dbReference>
<feature type="domain" description="HTH luxR-type" evidence="4">
    <location>
        <begin position="148"/>
        <end position="213"/>
    </location>
</feature>
<dbReference type="EMBL" id="CP002542">
    <property type="protein sequence ID" value="AEA42579.1"/>
    <property type="molecule type" value="Genomic_DNA"/>
</dbReference>
<dbReference type="HOGENOM" id="CLU_000445_90_1_10"/>
<dbReference type="InterPro" id="IPR039420">
    <property type="entry name" value="WalR-like"/>
</dbReference>
<dbReference type="Pfam" id="PF00196">
    <property type="entry name" value="GerE"/>
    <property type="match status" value="1"/>
</dbReference>
<dbReference type="SUPFAM" id="SSF52172">
    <property type="entry name" value="CheY-like"/>
    <property type="match status" value="1"/>
</dbReference>
<evidence type="ECO:0000256" key="3">
    <source>
        <dbReference type="PROSITE-ProRule" id="PRU00169"/>
    </source>
</evidence>
<dbReference type="STRING" id="755732.Fluta_0574"/>
<dbReference type="InterPro" id="IPR011006">
    <property type="entry name" value="CheY-like_superfamily"/>
</dbReference>
<organism evidence="6 7">
    <name type="scientific">Fluviicola taffensis (strain DSM 16823 / NCIMB 13979 / RW262)</name>
    <dbReference type="NCBI Taxonomy" id="755732"/>
    <lineage>
        <taxon>Bacteria</taxon>
        <taxon>Pseudomonadati</taxon>
        <taxon>Bacteroidota</taxon>
        <taxon>Flavobacteriia</taxon>
        <taxon>Flavobacteriales</taxon>
        <taxon>Crocinitomicaceae</taxon>
        <taxon>Fluviicola</taxon>
    </lineage>
</organism>
<dbReference type="CDD" id="cd06170">
    <property type="entry name" value="LuxR_C_like"/>
    <property type="match status" value="1"/>
</dbReference>
<feature type="modified residue" description="4-aspartylphosphate" evidence="3">
    <location>
        <position position="57"/>
    </location>
</feature>
<evidence type="ECO:0000313" key="6">
    <source>
        <dbReference type="EMBL" id="AEA42579.1"/>
    </source>
</evidence>